<proteinExistence type="predicted"/>
<name>R0KT49_EXST2</name>
<dbReference type="EMBL" id="KB908481">
    <property type="protein sequence ID" value="EOA92114.1"/>
    <property type="molecule type" value="Genomic_DNA"/>
</dbReference>
<dbReference type="HOGENOM" id="CLU_196396_0_0_1"/>
<protein>
    <submittedName>
        <fullName evidence="1">Uncharacterized protein</fullName>
    </submittedName>
</protein>
<reference evidence="1 2" key="2">
    <citation type="journal article" date="2013" name="PLoS Genet.">
        <title>Comparative genome structure, secondary metabolite, and effector coding capacity across Cochliobolus pathogens.</title>
        <authorList>
            <person name="Condon B.J."/>
            <person name="Leng Y."/>
            <person name="Wu D."/>
            <person name="Bushley K.E."/>
            <person name="Ohm R.A."/>
            <person name="Otillar R."/>
            <person name="Martin J."/>
            <person name="Schackwitz W."/>
            <person name="Grimwood J."/>
            <person name="MohdZainudin N."/>
            <person name="Xue C."/>
            <person name="Wang R."/>
            <person name="Manning V.A."/>
            <person name="Dhillon B."/>
            <person name="Tu Z.J."/>
            <person name="Steffenson B.J."/>
            <person name="Salamov A."/>
            <person name="Sun H."/>
            <person name="Lowry S."/>
            <person name="LaButti K."/>
            <person name="Han J."/>
            <person name="Copeland A."/>
            <person name="Lindquist E."/>
            <person name="Barry K."/>
            <person name="Schmutz J."/>
            <person name="Baker S.E."/>
            <person name="Ciuffetti L.M."/>
            <person name="Grigoriev I.V."/>
            <person name="Zhong S."/>
            <person name="Turgeon B.G."/>
        </authorList>
    </citation>
    <scope>NUCLEOTIDE SEQUENCE [LARGE SCALE GENOMIC DNA]</scope>
    <source>
        <strain evidence="2">28A</strain>
    </source>
</reference>
<organism evidence="1 2">
    <name type="scientific">Exserohilum turcicum (strain 28A)</name>
    <name type="common">Northern leaf blight fungus</name>
    <name type="synonym">Setosphaeria turcica</name>
    <dbReference type="NCBI Taxonomy" id="671987"/>
    <lineage>
        <taxon>Eukaryota</taxon>
        <taxon>Fungi</taxon>
        <taxon>Dikarya</taxon>
        <taxon>Ascomycota</taxon>
        <taxon>Pezizomycotina</taxon>
        <taxon>Dothideomycetes</taxon>
        <taxon>Pleosporomycetidae</taxon>
        <taxon>Pleosporales</taxon>
        <taxon>Pleosporineae</taxon>
        <taxon>Pleosporaceae</taxon>
        <taxon>Exserohilum</taxon>
    </lineage>
</organism>
<evidence type="ECO:0000313" key="2">
    <source>
        <dbReference type="Proteomes" id="UP000016935"/>
    </source>
</evidence>
<accession>R0KT49</accession>
<dbReference type="GeneID" id="19404660"/>
<gene>
    <name evidence="1" type="ORF">SETTUDRAFT_40958</name>
</gene>
<keyword evidence="2" id="KW-1185">Reference proteome</keyword>
<reference evidence="1 2" key="1">
    <citation type="journal article" date="2012" name="PLoS Pathog.">
        <title>Diverse lifestyles and strategies of plant pathogenesis encoded in the genomes of eighteen Dothideomycetes fungi.</title>
        <authorList>
            <person name="Ohm R.A."/>
            <person name="Feau N."/>
            <person name="Henrissat B."/>
            <person name="Schoch C.L."/>
            <person name="Horwitz B.A."/>
            <person name="Barry K.W."/>
            <person name="Condon B.J."/>
            <person name="Copeland A.C."/>
            <person name="Dhillon B."/>
            <person name="Glaser F."/>
            <person name="Hesse C.N."/>
            <person name="Kosti I."/>
            <person name="LaButti K."/>
            <person name="Lindquist E.A."/>
            <person name="Lucas S."/>
            <person name="Salamov A.A."/>
            <person name="Bradshaw R.E."/>
            <person name="Ciuffetti L."/>
            <person name="Hamelin R.C."/>
            <person name="Kema G.H.J."/>
            <person name="Lawrence C."/>
            <person name="Scott J.A."/>
            <person name="Spatafora J.W."/>
            <person name="Turgeon B.G."/>
            <person name="de Wit P.J.G.M."/>
            <person name="Zhong S."/>
            <person name="Goodwin S.B."/>
            <person name="Grigoriev I.V."/>
        </authorList>
    </citation>
    <scope>NUCLEOTIDE SEQUENCE [LARGE SCALE GENOMIC DNA]</scope>
    <source>
        <strain evidence="2">28A</strain>
    </source>
</reference>
<dbReference type="Proteomes" id="UP000016935">
    <property type="component" value="Unassembled WGS sequence"/>
</dbReference>
<dbReference type="OrthoDB" id="3668071at2759"/>
<dbReference type="AlphaFoldDB" id="R0KT49"/>
<evidence type="ECO:0000313" key="1">
    <source>
        <dbReference type="EMBL" id="EOA92114.1"/>
    </source>
</evidence>
<sequence length="90" mass="10575">MPEAKRGDGPKSHGLARDKVEIWRENIKDLRNTPVFLIEKWPCMYCHHEIEIGGLKDCAWFRCQQEACVGRGKLQVTCFWDVKGEREWVD</sequence>
<dbReference type="RefSeq" id="XP_008020302.1">
    <property type="nucleotide sequence ID" value="XM_008022111.1"/>
</dbReference>